<dbReference type="Proteomes" id="UP001632037">
    <property type="component" value="Unassembled WGS sequence"/>
</dbReference>
<gene>
    <name evidence="2" type="ORF">V7S43_015583</name>
</gene>
<accession>A0ABD3EXN6</accession>
<evidence type="ECO:0008006" key="4">
    <source>
        <dbReference type="Google" id="ProtNLM"/>
    </source>
</evidence>
<proteinExistence type="predicted"/>
<dbReference type="AlphaFoldDB" id="A0ABD3EXN6"/>
<evidence type="ECO:0000256" key="1">
    <source>
        <dbReference type="SAM" id="MobiDB-lite"/>
    </source>
</evidence>
<evidence type="ECO:0000313" key="3">
    <source>
        <dbReference type="Proteomes" id="UP001632037"/>
    </source>
</evidence>
<evidence type="ECO:0000313" key="2">
    <source>
        <dbReference type="EMBL" id="KAL3659312.1"/>
    </source>
</evidence>
<feature type="compositionally biased region" description="Basic residues" evidence="1">
    <location>
        <begin position="214"/>
        <end position="235"/>
    </location>
</feature>
<dbReference type="EMBL" id="JBIMZQ010000047">
    <property type="protein sequence ID" value="KAL3659312.1"/>
    <property type="molecule type" value="Genomic_DNA"/>
</dbReference>
<keyword evidence="3" id="KW-1185">Reference proteome</keyword>
<reference evidence="2 3" key="1">
    <citation type="submission" date="2024-09" db="EMBL/GenBank/DDBJ databases">
        <title>Genome sequencing and assembly of Phytophthora oleae, isolate VK10A, causative agent of rot of olive drupes.</title>
        <authorList>
            <person name="Conti Taguali S."/>
            <person name="Riolo M."/>
            <person name="La Spada F."/>
            <person name="Cacciola S.O."/>
            <person name="Dionisio G."/>
        </authorList>
    </citation>
    <scope>NUCLEOTIDE SEQUENCE [LARGE SCALE GENOMIC DNA]</scope>
    <source>
        <strain evidence="2 3">VK10A</strain>
    </source>
</reference>
<name>A0ABD3EXN6_9STRA</name>
<comment type="caution">
    <text evidence="2">The sequence shown here is derived from an EMBL/GenBank/DDBJ whole genome shotgun (WGS) entry which is preliminary data.</text>
</comment>
<feature type="region of interest" description="Disordered" evidence="1">
    <location>
        <begin position="214"/>
        <end position="237"/>
    </location>
</feature>
<protein>
    <recommendedName>
        <fullName evidence="4">Transposase</fullName>
    </recommendedName>
</protein>
<sequence length="498" mass="58559">MLSWMETFVKDHPTTRGARLYSLLPVATSYQAAYVKLNASTPHGLFAQILKELKVAAYLKNELNIVPTKNKTSESQRPFSLKTFQTHRSEILRKVFDVEEFETKNRKFVDEVKTNGYGASIIMIRPLTTTSVFVVEKRIPIRNGRRTMELRRLLQRSPRERRRRLAEKIAEADSFAKELFKLGPEYFSDVLIGINPGMRSLVTAVSIGRLRCRRRRKRRGRRREGHHHRRPQRKQKVTEISTREYRHLARMNDFRFWNENLKKREPWYAGVIHAMPSFKTTSYDTYFQRLRFFWMHLRFLLAFSAEQAFLRWRFTQDRAKMTALDTLAKRIVPIASKQVCIAYGDWSRWDGIKGHATGPVKGFVDALKKRATVISVDEYRTSIACSCCRQRLKQACLFTQVKRKADEVDTRTKERPSKQEVKKIEEMQKFKNPKLSNKKVVLKCTRNVLRCTNSRCKATFWNRDVNAARNLLELLRSGLKGKHGASRLRAFRREQSYK</sequence>
<organism evidence="2 3">
    <name type="scientific">Phytophthora oleae</name>
    <dbReference type="NCBI Taxonomy" id="2107226"/>
    <lineage>
        <taxon>Eukaryota</taxon>
        <taxon>Sar</taxon>
        <taxon>Stramenopiles</taxon>
        <taxon>Oomycota</taxon>
        <taxon>Peronosporomycetes</taxon>
        <taxon>Peronosporales</taxon>
        <taxon>Peronosporaceae</taxon>
        <taxon>Phytophthora</taxon>
    </lineage>
</organism>